<accession>A0A3Q7G3J0</accession>
<name>A0A3Q7G3J0_SOLLC</name>
<organism evidence="2">
    <name type="scientific">Solanum lycopersicum</name>
    <name type="common">Tomato</name>
    <name type="synonym">Lycopersicon esculentum</name>
    <dbReference type="NCBI Taxonomy" id="4081"/>
    <lineage>
        <taxon>Eukaryota</taxon>
        <taxon>Viridiplantae</taxon>
        <taxon>Streptophyta</taxon>
        <taxon>Embryophyta</taxon>
        <taxon>Tracheophyta</taxon>
        <taxon>Spermatophyta</taxon>
        <taxon>Magnoliopsida</taxon>
        <taxon>eudicotyledons</taxon>
        <taxon>Gunneridae</taxon>
        <taxon>Pentapetalae</taxon>
        <taxon>asterids</taxon>
        <taxon>lamiids</taxon>
        <taxon>Solanales</taxon>
        <taxon>Solanaceae</taxon>
        <taxon>Solanoideae</taxon>
        <taxon>Solaneae</taxon>
        <taxon>Solanum</taxon>
        <taxon>Solanum subgen. Lycopersicon</taxon>
    </lineage>
</organism>
<proteinExistence type="predicted"/>
<sequence length="98" mass="10829">MTGNGEERDIRTKGSETSCYPMGPGRKQPKEYNLIQTHPTPKFAKTTLDVPNLKVAERQVSNVPNLKLDEGQAAALAIQRSTSSLRWPGYNFLNAVKA</sequence>
<dbReference type="AlphaFoldDB" id="A0A3Q7G3J0"/>
<feature type="region of interest" description="Disordered" evidence="1">
    <location>
        <begin position="1"/>
        <end position="31"/>
    </location>
</feature>
<evidence type="ECO:0000256" key="1">
    <source>
        <dbReference type="SAM" id="MobiDB-lite"/>
    </source>
</evidence>
<dbReference type="Proteomes" id="UP000004994">
    <property type="component" value="Chromosome 4"/>
</dbReference>
<keyword evidence="3" id="KW-1185">Reference proteome</keyword>
<dbReference type="InParanoid" id="A0A3Q7G3J0"/>
<reference evidence="2" key="2">
    <citation type="submission" date="2019-01" db="UniProtKB">
        <authorList>
            <consortium name="EnsemblPlants"/>
        </authorList>
    </citation>
    <scope>IDENTIFICATION</scope>
    <source>
        <strain evidence="2">cv. Heinz 1706</strain>
    </source>
</reference>
<evidence type="ECO:0000313" key="2">
    <source>
        <dbReference type="EnsemblPlants" id="Solyc04g070985.1.1"/>
    </source>
</evidence>
<dbReference type="Gramene" id="Solyc04g070985.1.1">
    <property type="protein sequence ID" value="Solyc04g070985.1.1"/>
    <property type="gene ID" value="Solyc04g070985.1"/>
</dbReference>
<reference evidence="2" key="1">
    <citation type="journal article" date="2012" name="Nature">
        <title>The tomato genome sequence provides insights into fleshy fruit evolution.</title>
        <authorList>
            <consortium name="Tomato Genome Consortium"/>
        </authorList>
    </citation>
    <scope>NUCLEOTIDE SEQUENCE [LARGE SCALE GENOMIC DNA]</scope>
    <source>
        <strain evidence="2">cv. Heinz 1706</strain>
    </source>
</reference>
<dbReference type="EnsemblPlants" id="Solyc04g070985.1.1">
    <property type="protein sequence ID" value="Solyc04g070985.1.1"/>
    <property type="gene ID" value="Solyc04g070985.1"/>
</dbReference>
<feature type="compositionally biased region" description="Basic and acidic residues" evidence="1">
    <location>
        <begin position="1"/>
        <end position="14"/>
    </location>
</feature>
<protein>
    <submittedName>
        <fullName evidence="2">Uncharacterized protein</fullName>
    </submittedName>
</protein>
<evidence type="ECO:0000313" key="3">
    <source>
        <dbReference type="Proteomes" id="UP000004994"/>
    </source>
</evidence>